<keyword evidence="1" id="KW-0812">Transmembrane</keyword>
<organism evidence="2">
    <name type="scientific">Bacteroides ovatus</name>
    <dbReference type="NCBI Taxonomy" id="28116"/>
    <lineage>
        <taxon>Bacteria</taxon>
        <taxon>Pseudomonadati</taxon>
        <taxon>Bacteroidota</taxon>
        <taxon>Bacteroidia</taxon>
        <taxon>Bacteroidales</taxon>
        <taxon>Bacteroidaceae</taxon>
        <taxon>Bacteroides</taxon>
    </lineage>
</organism>
<protein>
    <submittedName>
        <fullName evidence="2">Uncharacterized protein</fullName>
    </submittedName>
</protein>
<keyword evidence="1" id="KW-1133">Transmembrane helix</keyword>
<evidence type="ECO:0000256" key="1">
    <source>
        <dbReference type="SAM" id="Phobius"/>
    </source>
</evidence>
<keyword evidence="1" id="KW-0472">Membrane</keyword>
<sequence length="167" mass="20435">MSGLKALCRYKVGLLAGSWMVFCNVAFLNEEEDMIIYNSLLAKTFLNRKKRHYFMIFGCCFTRFKYLEVWEDMELRIHARQYTECFFLALFPALVLSVWLSWWWMLVAFMSYHLLYWLERWFGHHSSFDWEALEHCSDALYLRKRKSRAWMKWYGKKSLPPSEWEDD</sequence>
<name>A0A6N2XCN4_BACOV</name>
<gene>
    <name evidence="2" type="ORF">BOLFYP28_04153</name>
</gene>
<dbReference type="AlphaFoldDB" id="A0A6N2XCN4"/>
<feature type="transmembrane region" description="Helical" evidence="1">
    <location>
        <begin position="82"/>
        <end position="105"/>
    </location>
</feature>
<accession>A0A6N2XCN4</accession>
<evidence type="ECO:0000313" key="2">
    <source>
        <dbReference type="EMBL" id="VYT52031.1"/>
    </source>
</evidence>
<reference evidence="2" key="1">
    <citation type="submission" date="2019-11" db="EMBL/GenBank/DDBJ databases">
        <authorList>
            <person name="Feng L."/>
        </authorList>
    </citation>
    <scope>NUCLEOTIDE SEQUENCE</scope>
    <source>
        <strain evidence="2">BovatusLFYP28</strain>
    </source>
</reference>
<proteinExistence type="predicted"/>
<dbReference type="EMBL" id="CACRTD010000066">
    <property type="protein sequence ID" value="VYT52031.1"/>
    <property type="molecule type" value="Genomic_DNA"/>
</dbReference>